<accession>A0ACB9MPE3</accession>
<comment type="caution">
    <text evidence="1">The sequence shown here is derived from an EMBL/GenBank/DDBJ whole genome shotgun (WGS) entry which is preliminary data.</text>
</comment>
<reference evidence="2" key="1">
    <citation type="journal article" date="2023" name="Front. Plant Sci.">
        <title>Chromosomal-level genome assembly of Melastoma candidum provides insights into trichome evolution.</title>
        <authorList>
            <person name="Zhong Y."/>
            <person name="Wu W."/>
            <person name="Sun C."/>
            <person name="Zou P."/>
            <person name="Liu Y."/>
            <person name="Dai S."/>
            <person name="Zhou R."/>
        </authorList>
    </citation>
    <scope>NUCLEOTIDE SEQUENCE [LARGE SCALE GENOMIC DNA]</scope>
</reference>
<dbReference type="Proteomes" id="UP001057402">
    <property type="component" value="Chromosome 9"/>
</dbReference>
<protein>
    <submittedName>
        <fullName evidence="1">Uncharacterized protein</fullName>
    </submittedName>
</protein>
<gene>
    <name evidence="1" type="ORF">MLD38_031400</name>
</gene>
<dbReference type="EMBL" id="CM042888">
    <property type="protein sequence ID" value="KAI4326047.1"/>
    <property type="molecule type" value="Genomic_DNA"/>
</dbReference>
<proteinExistence type="predicted"/>
<organism evidence="1 2">
    <name type="scientific">Melastoma candidum</name>
    <dbReference type="NCBI Taxonomy" id="119954"/>
    <lineage>
        <taxon>Eukaryota</taxon>
        <taxon>Viridiplantae</taxon>
        <taxon>Streptophyta</taxon>
        <taxon>Embryophyta</taxon>
        <taxon>Tracheophyta</taxon>
        <taxon>Spermatophyta</taxon>
        <taxon>Magnoliopsida</taxon>
        <taxon>eudicotyledons</taxon>
        <taxon>Gunneridae</taxon>
        <taxon>Pentapetalae</taxon>
        <taxon>rosids</taxon>
        <taxon>malvids</taxon>
        <taxon>Myrtales</taxon>
        <taxon>Melastomataceae</taxon>
        <taxon>Melastomatoideae</taxon>
        <taxon>Melastomateae</taxon>
        <taxon>Melastoma</taxon>
    </lineage>
</organism>
<evidence type="ECO:0000313" key="2">
    <source>
        <dbReference type="Proteomes" id="UP001057402"/>
    </source>
</evidence>
<name>A0ACB9MPE3_9MYRT</name>
<sequence>MALFSAPLGWVSPRPASGSRLPSLAESLGQVASKSEENRGVARAGSLAAMQMGVPATPLSNWGGIHASMTRWGLAHCRAAVGFEGRLCSVIAIDVGGRAPRGNFISGIDAEGGGIFVEPLVGEGGTVVEAENAEETPWVGDSGMVPGNAARTGPTRTAQMGSRRVVLCQG</sequence>
<keyword evidence="2" id="KW-1185">Reference proteome</keyword>
<evidence type="ECO:0000313" key="1">
    <source>
        <dbReference type="EMBL" id="KAI4326047.1"/>
    </source>
</evidence>